<sequence length="554" mass="62968">MIVYLQGKGIFTTLFRIHGSALYKGIIPASFSTCILLLLAYTCDDISYNIEERWFTHPYPIAAMIAAFTFLLTFKLSFSYNRYWEACTSIHQMHSKWLDVGIELAAWHLQSEKYAKIMPPAFGSYPELESVERRREKSMSITPQELQDMLEGIAENDEHLILPSSSMKKSLWKRLKLRRKKKSHAQSCLENDNTTKSINAQKSIRSFGVYDGESKSITSLRKRTPFTERSGISRFHSVAKLDGGMDDEKAPSLFLQEASHLLSLLSAVAFTTLRSDLQKAPAPLAEYVAGSPWPSVDPDTKDGENHYQMSSFFVALNYLLGNVRTDTQRTVYNSCRPIKVLGGVSDSEIEMLQRARGPVAKLALVSLWLQEFISREFEHKALGKTAPPIVSRLYQFVSDGTLGYNQARKVAFIPFPFPHTQLTTFYVTILTIYLPILMLTFIRELWVSAVMNFFCVGVFLGIWFVSIELEDPFRNVPNDLPLNNMQAQFNEALLVMFAGFHPESWWTTGENKNSISAQVLDMNLASITETPVKEEVEPMEENGSERKVSFQKEK</sequence>
<evidence type="ECO:0008006" key="11">
    <source>
        <dbReference type="Google" id="ProtNLM"/>
    </source>
</evidence>
<evidence type="ECO:0000256" key="1">
    <source>
        <dbReference type="ARBA" id="ARBA00004141"/>
    </source>
</evidence>
<comment type="caution">
    <text evidence="9">The sequence shown here is derived from an EMBL/GenBank/DDBJ whole genome shotgun (WGS) entry which is preliminary data.</text>
</comment>
<dbReference type="AlphaFoldDB" id="A0AAD3CT06"/>
<dbReference type="InterPro" id="IPR044669">
    <property type="entry name" value="YneE/VCCN1/2-like"/>
</dbReference>
<feature type="transmembrane region" description="Helical" evidence="8">
    <location>
        <begin position="422"/>
        <end position="439"/>
    </location>
</feature>
<evidence type="ECO:0000256" key="2">
    <source>
        <dbReference type="ARBA" id="ARBA00022448"/>
    </source>
</evidence>
<evidence type="ECO:0000256" key="8">
    <source>
        <dbReference type="SAM" id="Phobius"/>
    </source>
</evidence>
<keyword evidence="10" id="KW-1185">Reference proteome</keyword>
<feature type="region of interest" description="Disordered" evidence="7">
    <location>
        <begin position="531"/>
        <end position="554"/>
    </location>
</feature>
<dbReference type="Proteomes" id="UP001054902">
    <property type="component" value="Unassembled WGS sequence"/>
</dbReference>
<feature type="transmembrane region" description="Helical" evidence="8">
    <location>
        <begin position="21"/>
        <end position="42"/>
    </location>
</feature>
<evidence type="ECO:0000256" key="4">
    <source>
        <dbReference type="ARBA" id="ARBA00022989"/>
    </source>
</evidence>
<comment type="subcellular location">
    <subcellularLocation>
        <location evidence="1">Membrane</location>
        <topology evidence="1">Multi-pass membrane protein</topology>
    </subcellularLocation>
</comment>
<feature type="transmembrane region" description="Helical" evidence="8">
    <location>
        <begin position="54"/>
        <end position="74"/>
    </location>
</feature>
<dbReference type="Pfam" id="PF25539">
    <property type="entry name" value="Bestrophin_2"/>
    <property type="match status" value="1"/>
</dbReference>
<dbReference type="PANTHER" id="PTHR33281">
    <property type="entry name" value="UPF0187 PROTEIN YNEE"/>
    <property type="match status" value="1"/>
</dbReference>
<keyword evidence="6 8" id="KW-0472">Membrane</keyword>
<organism evidence="9 10">
    <name type="scientific">Chaetoceros tenuissimus</name>
    <dbReference type="NCBI Taxonomy" id="426638"/>
    <lineage>
        <taxon>Eukaryota</taxon>
        <taxon>Sar</taxon>
        <taxon>Stramenopiles</taxon>
        <taxon>Ochrophyta</taxon>
        <taxon>Bacillariophyta</taxon>
        <taxon>Coscinodiscophyceae</taxon>
        <taxon>Chaetocerotophycidae</taxon>
        <taxon>Chaetocerotales</taxon>
        <taxon>Chaetocerotaceae</taxon>
        <taxon>Chaetoceros</taxon>
    </lineage>
</organism>
<evidence type="ECO:0000313" key="10">
    <source>
        <dbReference type="Proteomes" id="UP001054902"/>
    </source>
</evidence>
<evidence type="ECO:0000256" key="3">
    <source>
        <dbReference type="ARBA" id="ARBA00022692"/>
    </source>
</evidence>
<accession>A0AAD3CT06</accession>
<evidence type="ECO:0000256" key="7">
    <source>
        <dbReference type="SAM" id="MobiDB-lite"/>
    </source>
</evidence>
<dbReference type="EMBL" id="BLLK01000045">
    <property type="protein sequence ID" value="GFH51532.1"/>
    <property type="molecule type" value="Genomic_DNA"/>
</dbReference>
<name>A0AAD3CT06_9STRA</name>
<feature type="compositionally biased region" description="Basic and acidic residues" evidence="7">
    <location>
        <begin position="543"/>
        <end position="554"/>
    </location>
</feature>
<dbReference type="GO" id="GO:0016020">
    <property type="term" value="C:membrane"/>
    <property type="evidence" value="ECO:0007669"/>
    <property type="project" value="UniProtKB-SubCell"/>
</dbReference>
<protein>
    <recommendedName>
        <fullName evidence="11">Bestrophin homolog</fullName>
    </recommendedName>
</protein>
<keyword evidence="3 8" id="KW-0812">Transmembrane</keyword>
<gene>
    <name evidence="9" type="ORF">CTEN210_08008</name>
</gene>
<dbReference type="PANTHER" id="PTHR33281:SF20">
    <property type="match status" value="1"/>
</dbReference>
<reference evidence="9 10" key="1">
    <citation type="journal article" date="2021" name="Sci. Rep.">
        <title>The genome of the diatom Chaetoceros tenuissimus carries an ancient integrated fragment of an extant virus.</title>
        <authorList>
            <person name="Hongo Y."/>
            <person name="Kimura K."/>
            <person name="Takaki Y."/>
            <person name="Yoshida Y."/>
            <person name="Baba S."/>
            <person name="Kobayashi G."/>
            <person name="Nagasaki K."/>
            <person name="Hano T."/>
            <person name="Tomaru Y."/>
        </authorList>
    </citation>
    <scope>NUCLEOTIDE SEQUENCE [LARGE SCALE GENOMIC DNA]</scope>
    <source>
        <strain evidence="9 10">NIES-3715</strain>
    </source>
</reference>
<keyword evidence="2" id="KW-0813">Transport</keyword>
<keyword evidence="4 8" id="KW-1133">Transmembrane helix</keyword>
<evidence type="ECO:0000313" key="9">
    <source>
        <dbReference type="EMBL" id="GFH51532.1"/>
    </source>
</evidence>
<dbReference type="GO" id="GO:0005254">
    <property type="term" value="F:chloride channel activity"/>
    <property type="evidence" value="ECO:0007669"/>
    <property type="project" value="InterPro"/>
</dbReference>
<evidence type="ECO:0000256" key="5">
    <source>
        <dbReference type="ARBA" id="ARBA00023065"/>
    </source>
</evidence>
<feature type="transmembrane region" description="Helical" evidence="8">
    <location>
        <begin position="445"/>
        <end position="465"/>
    </location>
</feature>
<keyword evidence="5" id="KW-0406">Ion transport</keyword>
<proteinExistence type="predicted"/>
<evidence type="ECO:0000256" key="6">
    <source>
        <dbReference type="ARBA" id="ARBA00023136"/>
    </source>
</evidence>